<dbReference type="PROSITE" id="PS50987">
    <property type="entry name" value="HTH_ARSR_2"/>
    <property type="match status" value="1"/>
</dbReference>
<dbReference type="GO" id="GO:0003677">
    <property type="term" value="F:DNA binding"/>
    <property type="evidence" value="ECO:0007669"/>
    <property type="project" value="UniProtKB-KW"/>
</dbReference>
<evidence type="ECO:0000313" key="5">
    <source>
        <dbReference type="EMBL" id="BDR56967.1"/>
    </source>
</evidence>
<dbReference type="CDD" id="cd00090">
    <property type="entry name" value="HTH_ARSR"/>
    <property type="match status" value="1"/>
</dbReference>
<evidence type="ECO:0000256" key="3">
    <source>
        <dbReference type="ARBA" id="ARBA00023163"/>
    </source>
</evidence>
<feature type="domain" description="HTH arsR-type" evidence="4">
    <location>
        <begin position="1"/>
        <end position="80"/>
    </location>
</feature>
<dbReference type="PANTHER" id="PTHR43132">
    <property type="entry name" value="ARSENICAL RESISTANCE OPERON REPRESSOR ARSR-RELATED"/>
    <property type="match status" value="1"/>
</dbReference>
<dbReference type="EMBL" id="AP026801">
    <property type="protein sequence ID" value="BDR56967.1"/>
    <property type="molecule type" value="Genomic_DNA"/>
</dbReference>
<dbReference type="GO" id="GO:0003700">
    <property type="term" value="F:DNA-binding transcription factor activity"/>
    <property type="evidence" value="ECO:0007669"/>
    <property type="project" value="InterPro"/>
</dbReference>
<organism evidence="5 6">
    <name type="scientific">Xylocopilactobacillus apis</name>
    <dbReference type="NCBI Taxonomy" id="2932183"/>
    <lineage>
        <taxon>Bacteria</taxon>
        <taxon>Bacillati</taxon>
        <taxon>Bacillota</taxon>
        <taxon>Bacilli</taxon>
        <taxon>Lactobacillales</taxon>
        <taxon>Lactobacillaceae</taxon>
        <taxon>Xylocopilactobacillus</taxon>
    </lineage>
</organism>
<dbReference type="Pfam" id="PF01022">
    <property type="entry name" value="HTH_5"/>
    <property type="match status" value="1"/>
</dbReference>
<dbReference type="Gene3D" id="1.10.10.10">
    <property type="entry name" value="Winged helix-like DNA-binding domain superfamily/Winged helix DNA-binding domain"/>
    <property type="match status" value="1"/>
</dbReference>
<dbReference type="PANTHER" id="PTHR43132:SF6">
    <property type="entry name" value="HTH-TYPE TRANSCRIPTIONAL REPRESSOR CZRA"/>
    <property type="match status" value="1"/>
</dbReference>
<keyword evidence="6" id="KW-1185">Reference proteome</keyword>
<keyword evidence="3" id="KW-0804">Transcription</keyword>
<name>A0AAU9DJL1_9LACO</name>
<proteinExistence type="predicted"/>
<dbReference type="SMART" id="SM00418">
    <property type="entry name" value="HTH_ARSR"/>
    <property type="match status" value="1"/>
</dbReference>
<dbReference type="InterPro" id="IPR036388">
    <property type="entry name" value="WH-like_DNA-bd_sf"/>
</dbReference>
<evidence type="ECO:0000256" key="1">
    <source>
        <dbReference type="ARBA" id="ARBA00023015"/>
    </source>
</evidence>
<dbReference type="Proteomes" id="UP001321804">
    <property type="component" value="Chromosome"/>
</dbReference>
<dbReference type="NCBIfam" id="NF033788">
    <property type="entry name" value="HTH_metalloreg"/>
    <property type="match status" value="1"/>
</dbReference>
<accession>A0AAU9DJL1</accession>
<dbReference type="KEGG" id="xak:KIMC2_15290"/>
<dbReference type="AlphaFoldDB" id="A0AAU9DJL1"/>
<dbReference type="InterPro" id="IPR051011">
    <property type="entry name" value="Metal_resp_trans_reg"/>
</dbReference>
<dbReference type="InterPro" id="IPR036390">
    <property type="entry name" value="WH_DNA-bd_sf"/>
</dbReference>
<evidence type="ECO:0000313" key="6">
    <source>
        <dbReference type="Proteomes" id="UP001321804"/>
    </source>
</evidence>
<evidence type="ECO:0000259" key="4">
    <source>
        <dbReference type="PROSITE" id="PS50987"/>
    </source>
</evidence>
<sequence length="85" mass="9814">MSDPTRMRIILTVAQGPITVSDIANKLDLSVSNVSHQLRLLKQERLVTGERLDKQIFYRLIDDHVIQIYSLTKAHIEEKNDKKSQ</sequence>
<dbReference type="SUPFAM" id="SSF46785">
    <property type="entry name" value="Winged helix' DNA-binding domain"/>
    <property type="match status" value="1"/>
</dbReference>
<reference evidence="5 6" key="1">
    <citation type="journal article" date="2023" name="Microbiol. Spectr.">
        <title>Symbiosis of Carpenter Bees with Uncharacterized Lactic Acid Bacteria Showing NAD Auxotrophy.</title>
        <authorList>
            <person name="Kawasaki S."/>
            <person name="Ozawa K."/>
            <person name="Mori T."/>
            <person name="Yamamoto A."/>
            <person name="Ito M."/>
            <person name="Ohkuma M."/>
            <person name="Sakamoto M."/>
            <person name="Matsutani M."/>
        </authorList>
    </citation>
    <scope>NUCLEOTIDE SEQUENCE [LARGE SCALE GENOMIC DNA]</scope>
    <source>
        <strain evidence="5 6">KimC2</strain>
    </source>
</reference>
<gene>
    <name evidence="5" type="ORF">KIMC2_15290</name>
</gene>
<protein>
    <recommendedName>
        <fullName evidence="4">HTH arsR-type domain-containing protein</fullName>
    </recommendedName>
</protein>
<dbReference type="InterPro" id="IPR001845">
    <property type="entry name" value="HTH_ArsR_DNA-bd_dom"/>
</dbReference>
<keyword evidence="1" id="KW-0805">Transcription regulation</keyword>
<keyword evidence="2" id="KW-0238">DNA-binding</keyword>
<dbReference type="InterPro" id="IPR011991">
    <property type="entry name" value="ArsR-like_HTH"/>
</dbReference>
<evidence type="ECO:0000256" key="2">
    <source>
        <dbReference type="ARBA" id="ARBA00023125"/>
    </source>
</evidence>